<feature type="domain" description="Cyclic nucleotide-binding" evidence="2">
    <location>
        <begin position="608"/>
        <end position="727"/>
    </location>
</feature>
<feature type="compositionally biased region" description="Acidic residues" evidence="1">
    <location>
        <begin position="190"/>
        <end position="201"/>
    </location>
</feature>
<dbReference type="CDD" id="cd00143">
    <property type="entry name" value="PP2Cc"/>
    <property type="match status" value="1"/>
</dbReference>
<dbReference type="PRINTS" id="PR00103">
    <property type="entry name" value="CAMPKINASE"/>
</dbReference>
<dbReference type="InterPro" id="IPR000595">
    <property type="entry name" value="cNMP-bd_dom"/>
</dbReference>
<comment type="caution">
    <text evidence="5">The sequence shown here is derived from an EMBL/GenBank/DDBJ whole genome shotgun (WGS) entry which is preliminary data.</text>
</comment>
<feature type="region of interest" description="Disordered" evidence="1">
    <location>
        <begin position="174"/>
        <end position="218"/>
    </location>
</feature>
<organism evidence="5 6">
    <name type="scientific">Durusdinium trenchii</name>
    <dbReference type="NCBI Taxonomy" id="1381693"/>
    <lineage>
        <taxon>Eukaryota</taxon>
        <taxon>Sar</taxon>
        <taxon>Alveolata</taxon>
        <taxon>Dinophyceae</taxon>
        <taxon>Suessiales</taxon>
        <taxon>Symbiodiniaceae</taxon>
        <taxon>Durusdinium</taxon>
    </lineage>
</organism>
<evidence type="ECO:0000259" key="2">
    <source>
        <dbReference type="PROSITE" id="PS50042"/>
    </source>
</evidence>
<dbReference type="SMART" id="SM00100">
    <property type="entry name" value="cNMP"/>
    <property type="match status" value="3"/>
</dbReference>
<feature type="region of interest" description="Disordered" evidence="1">
    <location>
        <begin position="741"/>
        <end position="774"/>
    </location>
</feature>
<dbReference type="CDD" id="cd00038">
    <property type="entry name" value="CAP_ED"/>
    <property type="match status" value="3"/>
</dbReference>
<feature type="compositionally biased region" description="Acidic residues" evidence="1">
    <location>
        <begin position="741"/>
        <end position="750"/>
    </location>
</feature>
<sequence length="1163" mass="128183">MEVTVVDTGDLPPGAIISFHTGTVRRHAQIKSGKAIGVTGIGTEPVRVDLMTEVGSHTFDVTAGQDVYEVPISASPSSGAEDMNLKLQIRGAPAGKEDPTDLGGSGPSRKLQTALMMRSYLDNHDVLRQMQELLQDMVVSQPEDPIDYMIKRLEMVCKDSAGADYDLIEGEVAGTVEPAGAPKKPAPADSDSDDGADDGPDEPPPPPVQRKQRQSVSAEAYGAFNERKAYVPKVIEKDEAQTARLQEVLQACWMFKHHTPENMKIILDAMQEKRVEAGTRLIQEGDEGEVMWVIEDGELDCIKRIQGEEQVVKKCSRGDVFGELALLYNCKRAASVLASRACILWELDRETFNAICYEAAQKAPPEYEGFSAPSEAAAASSAAAAAAPAVAAPAVATPAVAAPAAAEEKPADDSDASDDGGDVEEPEAPVKKPVRPPGRRTGVSAEASKGDADDWEPPVYGKTPEERASLSNIIKSSRDSKIHMLFGTVNQDTFEKILDAMFIKKIAKGENVIQQGDEGDYFYIVKKGDFDIYVKKGDDPPKKVFQCGPGFAFGEMALLYTCPRSATITAQDDSEVWSLDRTAFRNLVVRSSEAQFKESCKFLNSCDIFATLTQDQICSLAEVLEEEEFDDDEAIVEQGEKDDKMFILRNGQAVACIAGEKGEIEVKQYSKGEYFGEIALLSGQPRKASVYAVGKATCFYITRPTFKRILGPLQSFLETNMDKYAKYQDAMKDAAGENLDEDARENEDEDTHNAAKQEKKPKVVRKREKKQEDLHIEKKVVSEAGSEAPPETLADKVAQDFKNPALVTPSDQHVVDEAQMMMFGGVVPGQKFTMDKHIHCRSKFEKQQKGDDDYYVWQGTTKLKQATEISVLCQKGQKSASDPTPNQDNFFIQHVGPITMYGVCDGHGPFGHLVSFRLVQTIPYFLTKSEHFGKNWEEALKESFAKAQEDLEEFCKLHSINIEASGAAGSCLVLEEQTVHIAFIGDARIMLGSWNRRDSRMIFCTKDHKPELPEEKARLEAEGSEVREVDEGSWRIYLKGSNFPGLTMSRAFGDTACAGISRVPEYHKFLMQPTDEWYAIVASDGIWEFIEGEECCNMTAKKLRLKGTRETVEFITSASRKRWAHVCGDYCDDITAVLVQWNSKAAEGGNHSVTVKQFQPPSS</sequence>
<evidence type="ECO:0000256" key="1">
    <source>
        <dbReference type="SAM" id="MobiDB-lite"/>
    </source>
</evidence>
<feature type="region of interest" description="Disordered" evidence="1">
    <location>
        <begin position="402"/>
        <end position="467"/>
    </location>
</feature>
<name>A0ABP0IVW8_9DINO</name>
<evidence type="ECO:0000313" key="5">
    <source>
        <dbReference type="EMBL" id="CAK9006246.1"/>
    </source>
</evidence>
<feature type="domain" description="Cyclic nucleotide-binding" evidence="2">
    <location>
        <begin position="485"/>
        <end position="605"/>
    </location>
</feature>
<dbReference type="EMBL" id="CAXAMM010005147">
    <property type="protein sequence ID" value="CAK9006246.1"/>
    <property type="molecule type" value="Genomic_DNA"/>
</dbReference>
<dbReference type="SUPFAM" id="SSF51206">
    <property type="entry name" value="cAMP-binding domain-like"/>
    <property type="match status" value="3"/>
</dbReference>
<dbReference type="PROSITE" id="PS50042">
    <property type="entry name" value="CNMP_BINDING_3"/>
    <property type="match status" value="3"/>
</dbReference>
<feature type="compositionally biased region" description="Acidic residues" evidence="1">
    <location>
        <begin position="413"/>
        <end position="427"/>
    </location>
</feature>
<dbReference type="InterPro" id="IPR001932">
    <property type="entry name" value="PPM-type_phosphatase-like_dom"/>
</dbReference>
<dbReference type="CDD" id="cd22961">
    <property type="entry name" value="DD_TEX55-like"/>
    <property type="match status" value="1"/>
</dbReference>
<dbReference type="SMART" id="SM00332">
    <property type="entry name" value="PP2Cc"/>
    <property type="match status" value="1"/>
</dbReference>
<dbReference type="Gene3D" id="2.60.120.10">
    <property type="entry name" value="Jelly Rolls"/>
    <property type="match status" value="3"/>
</dbReference>
<proteinExistence type="predicted"/>
<dbReference type="PROSITE" id="PS00889">
    <property type="entry name" value="CNMP_BINDING_2"/>
    <property type="match status" value="2"/>
</dbReference>
<feature type="compositionally biased region" description="Low complexity" evidence="1">
    <location>
        <begin position="177"/>
        <end position="189"/>
    </location>
</feature>
<dbReference type="InterPro" id="IPR036457">
    <property type="entry name" value="PPM-type-like_dom_sf"/>
</dbReference>
<evidence type="ECO:0000313" key="6">
    <source>
        <dbReference type="Proteomes" id="UP001642464"/>
    </source>
</evidence>
<dbReference type="Gene3D" id="3.60.40.10">
    <property type="entry name" value="PPM-type phosphatase domain"/>
    <property type="match status" value="1"/>
</dbReference>
<dbReference type="PANTHER" id="PTHR11635:SF152">
    <property type="entry name" value="CAMP-DEPENDENT PROTEIN KINASE TYPE I REGULATORY SUBUNIT-RELATED"/>
    <property type="match status" value="1"/>
</dbReference>
<feature type="compositionally biased region" description="Basic and acidic residues" evidence="1">
    <location>
        <begin position="751"/>
        <end position="761"/>
    </location>
</feature>
<dbReference type="PROSITE" id="PS51746">
    <property type="entry name" value="PPM_2"/>
    <property type="match status" value="1"/>
</dbReference>
<dbReference type="PROSITE" id="PS00888">
    <property type="entry name" value="CNMP_BINDING_1"/>
    <property type="match status" value="1"/>
</dbReference>
<evidence type="ECO:0000313" key="4">
    <source>
        <dbReference type="EMBL" id="CAK9006184.1"/>
    </source>
</evidence>
<dbReference type="PANTHER" id="PTHR11635">
    <property type="entry name" value="CAMP-DEPENDENT PROTEIN KINASE REGULATORY CHAIN"/>
    <property type="match status" value="1"/>
</dbReference>
<dbReference type="InterPro" id="IPR018490">
    <property type="entry name" value="cNMP-bd_dom_sf"/>
</dbReference>
<dbReference type="SUPFAM" id="SSF81606">
    <property type="entry name" value="PP2C-like"/>
    <property type="match status" value="1"/>
</dbReference>
<dbReference type="EMBL" id="CAXAMM010005136">
    <property type="protein sequence ID" value="CAK9006184.1"/>
    <property type="molecule type" value="Genomic_DNA"/>
</dbReference>
<reference evidence="5 6" key="1">
    <citation type="submission" date="2024-02" db="EMBL/GenBank/DDBJ databases">
        <authorList>
            <person name="Chen Y."/>
            <person name="Shah S."/>
            <person name="Dougan E. K."/>
            <person name="Thang M."/>
            <person name="Chan C."/>
        </authorList>
    </citation>
    <scope>NUCLEOTIDE SEQUENCE [LARGE SCALE GENOMIC DNA]</scope>
</reference>
<protein>
    <submittedName>
        <fullName evidence="5">cAMP-dependent protein kinase type II-alpha regulatory subunit</fullName>
    </submittedName>
</protein>
<dbReference type="InterPro" id="IPR018488">
    <property type="entry name" value="cNMP-bd_CS"/>
</dbReference>
<keyword evidence="6" id="KW-1185">Reference proteome</keyword>
<evidence type="ECO:0000259" key="3">
    <source>
        <dbReference type="PROSITE" id="PS51746"/>
    </source>
</evidence>
<dbReference type="InterPro" id="IPR050503">
    <property type="entry name" value="cAMP-dep_PK_reg_su-like"/>
</dbReference>
<dbReference type="Proteomes" id="UP001642464">
    <property type="component" value="Unassembled WGS sequence"/>
</dbReference>
<dbReference type="Pfam" id="PF00481">
    <property type="entry name" value="PP2C"/>
    <property type="match status" value="1"/>
</dbReference>
<dbReference type="InterPro" id="IPR014710">
    <property type="entry name" value="RmlC-like_jellyroll"/>
</dbReference>
<feature type="domain" description="Cyclic nucleotide-binding" evidence="2">
    <location>
        <begin position="254"/>
        <end position="373"/>
    </location>
</feature>
<dbReference type="Pfam" id="PF00027">
    <property type="entry name" value="cNMP_binding"/>
    <property type="match status" value="3"/>
</dbReference>
<feature type="domain" description="PPM-type phosphatase" evidence="3">
    <location>
        <begin position="868"/>
        <end position="1141"/>
    </location>
</feature>
<gene>
    <name evidence="4" type="ORF">SCF082_LOCUS8917</name>
    <name evidence="5" type="ORF">SCF082_LOCUS8943</name>
</gene>
<accession>A0ABP0IVW8</accession>